<dbReference type="OrthoDB" id="8954335at2759"/>
<dbReference type="Gene3D" id="3.40.50.300">
    <property type="entry name" value="P-loop containing nucleotide triphosphate hydrolases"/>
    <property type="match status" value="1"/>
</dbReference>
<sequence>MGPTGTGMTTFISQAIGQDYGDGHSLQSFTKCVSAVRVTLDYTRIVLVDTPGFDDKELSDLEVLEIISDWFKKIFEQGSTLSGLLYMHSIAENRMDYTARTNLTMFGELCGKECFEKAALITTMWPDEDHGDFDVSVTRETELKQKFWTNLIDGGARTLRFKNTQQSAWQILDRLIALGLEERSILIQHELVTLKKKLRDTSAGKQLCNIVDCLVKEQTNVIRRMQGELDRADADAVQSSLAELAELRQLRERTIQDAQALDSSLLRQLRRMFQGA</sequence>
<reference evidence="1" key="1">
    <citation type="submission" date="2020-11" db="EMBL/GenBank/DDBJ databases">
        <authorList>
            <consortium name="DOE Joint Genome Institute"/>
            <person name="Ahrendt S."/>
            <person name="Riley R."/>
            <person name="Andreopoulos W."/>
            <person name="Labutti K."/>
            <person name="Pangilinan J."/>
            <person name="Ruiz-Duenas F.J."/>
            <person name="Barrasa J.M."/>
            <person name="Sanchez-Garcia M."/>
            <person name="Camarero S."/>
            <person name="Miyauchi S."/>
            <person name="Serrano A."/>
            <person name="Linde D."/>
            <person name="Babiker R."/>
            <person name="Drula E."/>
            <person name="Ayuso-Fernandez I."/>
            <person name="Pacheco R."/>
            <person name="Padilla G."/>
            <person name="Ferreira P."/>
            <person name="Barriuso J."/>
            <person name="Kellner H."/>
            <person name="Castanera R."/>
            <person name="Alfaro M."/>
            <person name="Ramirez L."/>
            <person name="Pisabarro A.G."/>
            <person name="Kuo A."/>
            <person name="Tritt A."/>
            <person name="Lipzen A."/>
            <person name="He G."/>
            <person name="Yan M."/>
            <person name="Ng V."/>
            <person name="Cullen D."/>
            <person name="Martin F."/>
            <person name="Rosso M.-N."/>
            <person name="Henrissat B."/>
            <person name="Hibbett D."/>
            <person name="Martinez A.T."/>
            <person name="Grigoriev I.V."/>
        </authorList>
    </citation>
    <scope>NUCLEOTIDE SEQUENCE</scope>
    <source>
        <strain evidence="1">MF-IS2</strain>
    </source>
</reference>
<dbReference type="InterPro" id="IPR027417">
    <property type="entry name" value="P-loop_NTPase"/>
</dbReference>
<dbReference type="SUPFAM" id="SSF52540">
    <property type="entry name" value="P-loop containing nucleoside triphosphate hydrolases"/>
    <property type="match status" value="1"/>
</dbReference>
<comment type="caution">
    <text evidence="1">The sequence shown here is derived from an EMBL/GenBank/DDBJ whole genome shotgun (WGS) entry which is preliminary data.</text>
</comment>
<proteinExistence type="predicted"/>
<dbReference type="Proteomes" id="UP000807342">
    <property type="component" value="Unassembled WGS sequence"/>
</dbReference>
<dbReference type="AlphaFoldDB" id="A0A9P5XAA1"/>
<accession>A0A9P5XAA1</accession>
<evidence type="ECO:0008006" key="3">
    <source>
        <dbReference type="Google" id="ProtNLM"/>
    </source>
</evidence>
<organism evidence="1 2">
    <name type="scientific">Macrolepiota fuliginosa MF-IS2</name>
    <dbReference type="NCBI Taxonomy" id="1400762"/>
    <lineage>
        <taxon>Eukaryota</taxon>
        <taxon>Fungi</taxon>
        <taxon>Dikarya</taxon>
        <taxon>Basidiomycota</taxon>
        <taxon>Agaricomycotina</taxon>
        <taxon>Agaricomycetes</taxon>
        <taxon>Agaricomycetidae</taxon>
        <taxon>Agaricales</taxon>
        <taxon>Agaricineae</taxon>
        <taxon>Agaricaceae</taxon>
        <taxon>Macrolepiota</taxon>
    </lineage>
</organism>
<evidence type="ECO:0000313" key="2">
    <source>
        <dbReference type="Proteomes" id="UP000807342"/>
    </source>
</evidence>
<keyword evidence="2" id="KW-1185">Reference proteome</keyword>
<name>A0A9P5XAA1_9AGAR</name>
<gene>
    <name evidence="1" type="ORF">P691DRAFT_671729</name>
</gene>
<dbReference type="EMBL" id="MU151204">
    <property type="protein sequence ID" value="KAF9447343.1"/>
    <property type="molecule type" value="Genomic_DNA"/>
</dbReference>
<dbReference type="CDD" id="cd00882">
    <property type="entry name" value="Ras_like_GTPase"/>
    <property type="match status" value="1"/>
</dbReference>
<evidence type="ECO:0000313" key="1">
    <source>
        <dbReference type="EMBL" id="KAF9447343.1"/>
    </source>
</evidence>
<protein>
    <recommendedName>
        <fullName evidence="3">G domain-containing protein</fullName>
    </recommendedName>
</protein>